<dbReference type="Pfam" id="PF11994">
    <property type="entry name" value="DUF3489"/>
    <property type="match status" value="1"/>
</dbReference>
<sequence>MAKTQSRKAAPRSAMATKRTKSAHPSLTRTAKAAPVKKIISTPARSLDRPVRHRSGSKQALVIEMLMKPEGTTIGDIMKATDWQQHSVRGFFAGVIRKKLKLTLISKAAEAGRIYKVSGDTASTASTGSTSNNTAA</sequence>
<feature type="region of interest" description="Disordered" evidence="1">
    <location>
        <begin position="1"/>
        <end position="35"/>
    </location>
</feature>
<evidence type="ECO:0008006" key="4">
    <source>
        <dbReference type="Google" id="ProtNLM"/>
    </source>
</evidence>
<gene>
    <name evidence="2" type="ordered locus">Nwi_2943</name>
</gene>
<accession>Q3SNE8</accession>
<evidence type="ECO:0000313" key="3">
    <source>
        <dbReference type="Proteomes" id="UP000002531"/>
    </source>
</evidence>
<dbReference type="InterPro" id="IPR021880">
    <property type="entry name" value="DUF3489"/>
</dbReference>
<dbReference type="RefSeq" id="WP_011316116.1">
    <property type="nucleotide sequence ID" value="NC_007406.1"/>
</dbReference>
<dbReference type="STRING" id="323098.Nwi_2943"/>
<dbReference type="eggNOG" id="COG1595">
    <property type="taxonomic scope" value="Bacteria"/>
</dbReference>
<proteinExistence type="predicted"/>
<reference evidence="2 3" key="1">
    <citation type="journal article" date="2006" name="Appl. Environ. Microbiol.">
        <title>Genome sequence of the chemolithoautotrophic nitrite-oxidizing bacterium Nitrobacter winogradskyi Nb-255.</title>
        <authorList>
            <person name="Starkenburg S.R."/>
            <person name="Chain P.S."/>
            <person name="Sayavedra-Soto L.A."/>
            <person name="Hauser L."/>
            <person name="Land M.L."/>
            <person name="Larimer F.W."/>
            <person name="Malfatti S.A."/>
            <person name="Klotz M.G."/>
            <person name="Bottomley P.J."/>
            <person name="Arp D.J."/>
            <person name="Hickey W.J."/>
        </authorList>
    </citation>
    <scope>NUCLEOTIDE SEQUENCE [LARGE SCALE GENOMIC DNA]</scope>
    <source>
        <strain evidence="3">ATCC 25391 / DSM 10237 / CIP 104748 / NCIMB 11846 / Nb-255</strain>
    </source>
</reference>
<dbReference type="KEGG" id="nwi:Nwi_2943"/>
<feature type="compositionally biased region" description="Basic residues" evidence="1">
    <location>
        <begin position="1"/>
        <end position="10"/>
    </location>
</feature>
<evidence type="ECO:0000256" key="1">
    <source>
        <dbReference type="SAM" id="MobiDB-lite"/>
    </source>
</evidence>
<dbReference type="HOGENOM" id="CLU_155201_0_0_5"/>
<organism evidence="2 3">
    <name type="scientific">Nitrobacter winogradskyi (strain ATCC 25391 / DSM 10237 / CIP 104748 / NCIMB 11846 / Nb-255)</name>
    <dbReference type="NCBI Taxonomy" id="323098"/>
    <lineage>
        <taxon>Bacteria</taxon>
        <taxon>Pseudomonadati</taxon>
        <taxon>Pseudomonadota</taxon>
        <taxon>Alphaproteobacteria</taxon>
        <taxon>Hyphomicrobiales</taxon>
        <taxon>Nitrobacteraceae</taxon>
        <taxon>Nitrobacter</taxon>
    </lineage>
</organism>
<name>Q3SNE8_NITWN</name>
<dbReference type="EMBL" id="CP000115">
    <property type="protein sequence ID" value="ABA06193.1"/>
    <property type="molecule type" value="Genomic_DNA"/>
</dbReference>
<dbReference type="Proteomes" id="UP000002531">
    <property type="component" value="Chromosome"/>
</dbReference>
<keyword evidence="3" id="KW-1185">Reference proteome</keyword>
<protein>
    <recommendedName>
        <fullName evidence="4">DUF3489 domain-containing protein</fullName>
    </recommendedName>
</protein>
<dbReference type="AlphaFoldDB" id="Q3SNE8"/>
<evidence type="ECO:0000313" key="2">
    <source>
        <dbReference type="EMBL" id="ABA06193.1"/>
    </source>
</evidence>